<protein>
    <recommendedName>
        <fullName evidence="11">Uridylate kinase</fullName>
        <shortName evidence="11">UK</shortName>
        <ecNumber evidence="11">2.7.4.22</ecNumber>
    </recommendedName>
    <alternativeName>
        <fullName evidence="11">Uridine monophosphate kinase</fullName>
        <shortName evidence="11">UMP kinase</shortName>
        <shortName evidence="11">UMPK</shortName>
    </alternativeName>
</protein>
<feature type="binding site" evidence="11">
    <location>
        <position position="168"/>
    </location>
    <ligand>
        <name>ATP</name>
        <dbReference type="ChEBI" id="CHEBI:30616"/>
    </ligand>
</feature>
<evidence type="ECO:0000256" key="8">
    <source>
        <dbReference type="ARBA" id="ARBA00022840"/>
    </source>
</evidence>
<feature type="binding site" evidence="11">
    <location>
        <position position="53"/>
    </location>
    <ligand>
        <name>ATP</name>
        <dbReference type="ChEBI" id="CHEBI:30616"/>
    </ligand>
</feature>
<feature type="binding site" evidence="11">
    <location>
        <position position="165"/>
    </location>
    <ligand>
        <name>ATP</name>
        <dbReference type="ChEBI" id="CHEBI:30616"/>
    </ligand>
</feature>
<comment type="similarity">
    <text evidence="3 11">Belongs to the UMP kinase family.</text>
</comment>
<dbReference type="Proteomes" id="UP000295711">
    <property type="component" value="Unassembled WGS sequence"/>
</dbReference>
<dbReference type="Gene3D" id="3.40.1160.10">
    <property type="entry name" value="Acetylglutamate kinase-like"/>
    <property type="match status" value="1"/>
</dbReference>
<evidence type="ECO:0000256" key="11">
    <source>
        <dbReference type="HAMAP-Rule" id="MF_01220"/>
    </source>
</evidence>
<evidence type="ECO:0000256" key="4">
    <source>
        <dbReference type="ARBA" id="ARBA00022490"/>
    </source>
</evidence>
<comment type="caution">
    <text evidence="13">The sequence shown here is derived from an EMBL/GenBank/DDBJ whole genome shotgun (WGS) entry which is preliminary data.</text>
</comment>
<evidence type="ECO:0000313" key="14">
    <source>
        <dbReference type="Proteomes" id="UP000295711"/>
    </source>
</evidence>
<dbReference type="HAMAP" id="MF_01220_B">
    <property type="entry name" value="PyrH_B"/>
    <property type="match status" value="1"/>
</dbReference>
<dbReference type="InterPro" id="IPR011817">
    <property type="entry name" value="Uridylate_kinase"/>
</dbReference>
<feature type="binding site" evidence="11">
    <location>
        <begin position="132"/>
        <end position="139"/>
    </location>
    <ligand>
        <name>UMP</name>
        <dbReference type="ChEBI" id="CHEBI:57865"/>
    </ligand>
</feature>
<keyword evidence="6 11" id="KW-0547">Nucleotide-binding</keyword>
<comment type="catalytic activity">
    <reaction evidence="10 11">
        <text>UMP + ATP = UDP + ADP</text>
        <dbReference type="Rhea" id="RHEA:24400"/>
        <dbReference type="ChEBI" id="CHEBI:30616"/>
        <dbReference type="ChEBI" id="CHEBI:57865"/>
        <dbReference type="ChEBI" id="CHEBI:58223"/>
        <dbReference type="ChEBI" id="CHEBI:456216"/>
        <dbReference type="EC" id="2.7.4.22"/>
    </reaction>
</comment>
<dbReference type="NCBIfam" id="TIGR02075">
    <property type="entry name" value="pyrH_bact"/>
    <property type="match status" value="1"/>
</dbReference>
<feature type="binding site" evidence="11">
    <location>
        <position position="71"/>
    </location>
    <ligand>
        <name>UMP</name>
        <dbReference type="ChEBI" id="CHEBI:57865"/>
    </ligand>
</feature>
<dbReference type="UniPathway" id="UPA00159">
    <property type="reaction ID" value="UER00275"/>
</dbReference>
<evidence type="ECO:0000259" key="12">
    <source>
        <dbReference type="Pfam" id="PF00696"/>
    </source>
</evidence>
<dbReference type="EC" id="2.7.4.22" evidence="11"/>
<dbReference type="Pfam" id="PF00696">
    <property type="entry name" value="AA_kinase"/>
    <property type="match status" value="1"/>
</dbReference>
<comment type="subcellular location">
    <subcellularLocation>
        <location evidence="1 11">Cytoplasm</location>
    </subcellularLocation>
</comment>
<dbReference type="PANTHER" id="PTHR42833:SF4">
    <property type="entry name" value="URIDYLATE KINASE PUMPKIN, CHLOROPLASTIC"/>
    <property type="match status" value="1"/>
</dbReference>
<sequence>MKNMKRILLKLSGEALSGDKGFGFDEATCLEVGRQVKEIVDKGTQVAIVIGGGNFWRGRNSSKIIERTKSDQIGMLGTVMNCIYVSEIFRTLGMTTEVFTPFVCGAFTELFAKDKAMDALSEGKVVFFAGGTGHPYFSTDTGTTLRAVEIEADAILLAKAIDGVYDKDPKVYPDAVKYDEISIQQVVDQRLQVVDLTATIMCLENHMPMVVFGLNEKDSIVETLYGEFNGTYVTVDE</sequence>
<organism evidence="13 14">
    <name type="scientific">Frisingicoccus caecimuris</name>
    <dbReference type="NCBI Taxonomy" id="1796636"/>
    <lineage>
        <taxon>Bacteria</taxon>
        <taxon>Bacillati</taxon>
        <taxon>Bacillota</taxon>
        <taxon>Clostridia</taxon>
        <taxon>Lachnospirales</taxon>
        <taxon>Lachnospiraceae</taxon>
        <taxon>Frisingicoccus</taxon>
    </lineage>
</organism>
<name>A0A4R2LLC1_9FIRM</name>
<evidence type="ECO:0000256" key="5">
    <source>
        <dbReference type="ARBA" id="ARBA00022679"/>
    </source>
</evidence>
<evidence type="ECO:0000256" key="6">
    <source>
        <dbReference type="ARBA" id="ARBA00022741"/>
    </source>
</evidence>
<evidence type="ECO:0000256" key="10">
    <source>
        <dbReference type="ARBA" id="ARBA00047767"/>
    </source>
</evidence>
<keyword evidence="14" id="KW-1185">Reference proteome</keyword>
<keyword evidence="7 11" id="KW-0418">Kinase</keyword>
<feature type="binding site" evidence="11">
    <location>
        <begin position="10"/>
        <end position="13"/>
    </location>
    <ligand>
        <name>ATP</name>
        <dbReference type="ChEBI" id="CHEBI:30616"/>
    </ligand>
</feature>
<dbReference type="GO" id="GO:0044210">
    <property type="term" value="P:'de novo' CTP biosynthetic process"/>
    <property type="evidence" value="ECO:0007669"/>
    <property type="project" value="UniProtKB-UniRule"/>
</dbReference>
<comment type="pathway">
    <text evidence="2 11">Pyrimidine metabolism; CTP biosynthesis via de novo pathway; UDP from UMP (UMPK route): step 1/1.</text>
</comment>
<evidence type="ECO:0000313" key="13">
    <source>
        <dbReference type="EMBL" id="TCO84193.1"/>
    </source>
</evidence>
<dbReference type="SUPFAM" id="SSF53633">
    <property type="entry name" value="Carbamate kinase-like"/>
    <property type="match status" value="1"/>
</dbReference>
<dbReference type="InterPro" id="IPR001048">
    <property type="entry name" value="Asp/Glu/Uridylate_kinase"/>
</dbReference>
<feature type="region of interest" description="Involved in allosteric activation by GTP" evidence="11">
    <location>
        <begin position="18"/>
        <end position="23"/>
    </location>
</feature>
<evidence type="ECO:0000256" key="1">
    <source>
        <dbReference type="ARBA" id="ARBA00004496"/>
    </source>
</evidence>
<dbReference type="GO" id="GO:0005524">
    <property type="term" value="F:ATP binding"/>
    <property type="evidence" value="ECO:0007669"/>
    <property type="project" value="UniProtKB-KW"/>
</dbReference>
<keyword evidence="9 11" id="KW-0665">Pyrimidine biosynthesis</keyword>
<dbReference type="InterPro" id="IPR015963">
    <property type="entry name" value="Uridylate_kinase_bac"/>
</dbReference>
<dbReference type="PANTHER" id="PTHR42833">
    <property type="entry name" value="URIDYLATE KINASE"/>
    <property type="match status" value="1"/>
</dbReference>
<dbReference type="GO" id="GO:0006225">
    <property type="term" value="P:UDP biosynthetic process"/>
    <property type="evidence" value="ECO:0007669"/>
    <property type="project" value="TreeGrafter"/>
</dbReference>
<feature type="binding site" evidence="11">
    <location>
        <position position="52"/>
    </location>
    <ligand>
        <name>UMP</name>
        <dbReference type="ChEBI" id="CHEBI:57865"/>
    </ligand>
</feature>
<reference evidence="13 14" key="1">
    <citation type="submission" date="2019-03" db="EMBL/GenBank/DDBJ databases">
        <title>Genomic Encyclopedia of Type Strains, Phase IV (KMG-IV): sequencing the most valuable type-strain genomes for metagenomic binning, comparative biology and taxonomic classification.</title>
        <authorList>
            <person name="Goeker M."/>
        </authorList>
    </citation>
    <scope>NUCLEOTIDE SEQUENCE [LARGE SCALE GENOMIC DNA]</scope>
    <source>
        <strain evidence="13 14">DSM 28559</strain>
    </source>
</reference>
<evidence type="ECO:0000256" key="2">
    <source>
        <dbReference type="ARBA" id="ARBA00004791"/>
    </source>
</evidence>
<keyword evidence="4 11" id="KW-0963">Cytoplasm</keyword>
<dbReference type="InterPro" id="IPR036393">
    <property type="entry name" value="AceGlu_kinase-like_sf"/>
</dbReference>
<evidence type="ECO:0000256" key="3">
    <source>
        <dbReference type="ARBA" id="ARBA00007614"/>
    </source>
</evidence>
<comment type="caution">
    <text evidence="11">Lacks conserved residue(s) required for the propagation of feature annotation.</text>
</comment>
<dbReference type="EMBL" id="SLXA01000009">
    <property type="protein sequence ID" value="TCO84193.1"/>
    <property type="molecule type" value="Genomic_DNA"/>
</dbReference>
<keyword evidence="8 11" id="KW-0067">ATP-binding</keyword>
<dbReference type="GO" id="GO:0033862">
    <property type="term" value="F:UMP kinase activity"/>
    <property type="evidence" value="ECO:0007669"/>
    <property type="project" value="UniProtKB-EC"/>
</dbReference>
<comment type="function">
    <text evidence="11">Catalyzes the reversible phosphorylation of UMP to UDP.</text>
</comment>
<dbReference type="FunFam" id="3.40.1160.10:FF:000001">
    <property type="entry name" value="Uridylate kinase"/>
    <property type="match status" value="1"/>
</dbReference>
<proteinExistence type="inferred from homology"/>
<evidence type="ECO:0000256" key="7">
    <source>
        <dbReference type="ARBA" id="ARBA00022777"/>
    </source>
</evidence>
<keyword evidence="11" id="KW-0021">Allosteric enzyme</keyword>
<feature type="binding site" evidence="11">
    <location>
        <position position="57"/>
    </location>
    <ligand>
        <name>ATP</name>
        <dbReference type="ChEBI" id="CHEBI:30616"/>
    </ligand>
</feature>
<evidence type="ECO:0000256" key="9">
    <source>
        <dbReference type="ARBA" id="ARBA00022975"/>
    </source>
</evidence>
<dbReference type="AlphaFoldDB" id="A0A4R2LLC1"/>
<dbReference type="CDD" id="cd04254">
    <property type="entry name" value="AAK_UMPK-PyrH-Ec"/>
    <property type="match status" value="1"/>
</dbReference>
<dbReference type="GO" id="GO:0005737">
    <property type="term" value="C:cytoplasm"/>
    <property type="evidence" value="ECO:0007669"/>
    <property type="project" value="UniProtKB-SubCell"/>
</dbReference>
<comment type="activity regulation">
    <text evidence="11">Allosterically activated by GTP. Inhibited by UTP.</text>
</comment>
<comment type="subunit">
    <text evidence="11">Homohexamer.</text>
</comment>
<accession>A0A4R2LLC1</accession>
<dbReference type="PIRSF" id="PIRSF005650">
    <property type="entry name" value="Uridylate_kin"/>
    <property type="match status" value="1"/>
</dbReference>
<gene>
    <name evidence="11" type="primary">pyrH</name>
    <name evidence="13" type="ORF">EV212_10986</name>
</gene>
<keyword evidence="5 11" id="KW-0808">Transferase</keyword>
<feature type="domain" description="Aspartate/glutamate/uridylate kinase" evidence="12">
    <location>
        <begin position="5"/>
        <end position="212"/>
    </location>
</feature>